<evidence type="ECO:0000256" key="1">
    <source>
        <dbReference type="ARBA" id="ARBA00006284"/>
    </source>
</evidence>
<keyword evidence="2 4" id="KW-0808">Transferase</keyword>
<evidence type="ECO:0000313" key="6">
    <source>
        <dbReference type="Proteomes" id="UP001218246"/>
    </source>
</evidence>
<dbReference type="InterPro" id="IPR018193">
    <property type="entry name" value="Glyc_kinase_flavodox-like_fold"/>
</dbReference>
<keyword evidence="3 4" id="KW-0418">Kinase</keyword>
<dbReference type="NCBIfam" id="TIGR00045">
    <property type="entry name" value="glycerate kinase"/>
    <property type="match status" value="1"/>
</dbReference>
<dbReference type="Proteomes" id="UP001218246">
    <property type="component" value="Unassembled WGS sequence"/>
</dbReference>
<reference evidence="5 6" key="1">
    <citation type="submission" date="2023-04" db="EMBL/GenBank/DDBJ databases">
        <title>Ectobacillus antri isolated from activated sludge.</title>
        <authorList>
            <person name="Yan P."/>
            <person name="Liu X."/>
        </authorList>
    </citation>
    <scope>NUCLEOTIDE SEQUENCE [LARGE SCALE GENOMIC DNA]</scope>
    <source>
        <strain evidence="5 6">C18H</strain>
    </source>
</reference>
<accession>A0ABT6HA22</accession>
<comment type="caution">
    <text evidence="5">The sequence shown here is derived from an EMBL/GenBank/DDBJ whole genome shotgun (WGS) entry which is preliminary data.</text>
</comment>
<evidence type="ECO:0000256" key="4">
    <source>
        <dbReference type="PIRNR" id="PIRNR006078"/>
    </source>
</evidence>
<evidence type="ECO:0000256" key="3">
    <source>
        <dbReference type="ARBA" id="ARBA00022777"/>
    </source>
</evidence>
<name>A0ABT6HA22_9BACI</name>
<proteinExistence type="inferred from homology"/>
<dbReference type="InterPro" id="IPR004381">
    <property type="entry name" value="Glycerate_kinase"/>
</dbReference>
<sequence>MKIIIAPDSYKESLTAMDVCNAIEEGFKQVYSDATYIKVPLGDGGEGTASLLTEACGGTFVSCKVHDPLGRVIEAFYGLSPDGSTAFIEMAAASGLHLLSPKERNPLITSTYGTGELILDAINAGVQKIILGLGGSATNDGGVGMAAALGVRFLNRKRSTISLNGGGLDELAYIDTSALDSRLASIKIEAACDVNNPLVGEKGASYIFAPQKGATSTMVEQLERNMRNYADVLQECVQRDVNVAGAGAAGGMGAGVLAFLGGELVPGIDLVLSVSGIEKHMQEAELLITGEGRIDAQTIQGKTISGVATLAAQYGVPVVVIAGSADNNHQVVYKHGIDAVFSIVPGAMSLEEALQNAYENVTLTARNVAAVWKIAQQSLYKDN</sequence>
<comment type="similarity">
    <text evidence="1 4">Belongs to the glycerate kinase type-1 family.</text>
</comment>
<organism evidence="5 6">
    <name type="scientific">Ectobacillus antri</name>
    <dbReference type="NCBI Taxonomy" id="2486280"/>
    <lineage>
        <taxon>Bacteria</taxon>
        <taxon>Bacillati</taxon>
        <taxon>Bacillota</taxon>
        <taxon>Bacilli</taxon>
        <taxon>Bacillales</taxon>
        <taxon>Bacillaceae</taxon>
        <taxon>Ectobacillus</taxon>
    </lineage>
</organism>
<dbReference type="Gene3D" id="3.40.50.10350">
    <property type="entry name" value="Glycerate kinase, domain 1"/>
    <property type="match status" value="1"/>
</dbReference>
<dbReference type="EMBL" id="JARULN010000041">
    <property type="protein sequence ID" value="MDG5755658.1"/>
    <property type="molecule type" value="Genomic_DNA"/>
</dbReference>
<dbReference type="EC" id="2.7.1.31" evidence="5"/>
<dbReference type="Pfam" id="PF02595">
    <property type="entry name" value="Gly_kinase"/>
    <property type="match status" value="1"/>
</dbReference>
<protein>
    <submittedName>
        <fullName evidence="5">Glycerate kinase</fullName>
        <ecNumber evidence="5">2.7.1.31</ecNumber>
    </submittedName>
</protein>
<dbReference type="InterPro" id="IPR018197">
    <property type="entry name" value="Glycerate_kinase_RE-like"/>
</dbReference>
<dbReference type="Gene3D" id="3.90.1510.10">
    <property type="entry name" value="Glycerate kinase, domain 2"/>
    <property type="match status" value="1"/>
</dbReference>
<dbReference type="PANTHER" id="PTHR21599">
    <property type="entry name" value="GLYCERATE KINASE"/>
    <property type="match status" value="1"/>
</dbReference>
<dbReference type="PANTHER" id="PTHR21599:SF0">
    <property type="entry name" value="GLYCERATE KINASE"/>
    <property type="match status" value="1"/>
</dbReference>
<dbReference type="SUPFAM" id="SSF110738">
    <property type="entry name" value="Glycerate kinase I"/>
    <property type="match status" value="1"/>
</dbReference>
<dbReference type="InterPro" id="IPR036129">
    <property type="entry name" value="Glycerate_kinase_sf"/>
</dbReference>
<evidence type="ECO:0000256" key="2">
    <source>
        <dbReference type="ARBA" id="ARBA00022679"/>
    </source>
</evidence>
<evidence type="ECO:0000313" key="5">
    <source>
        <dbReference type="EMBL" id="MDG5755658.1"/>
    </source>
</evidence>
<dbReference type="RefSeq" id="WP_278018737.1">
    <property type="nucleotide sequence ID" value="NZ_JARRRY010000039.1"/>
</dbReference>
<dbReference type="PIRSF" id="PIRSF006078">
    <property type="entry name" value="GlxK"/>
    <property type="match status" value="1"/>
</dbReference>
<dbReference type="GO" id="GO:0008887">
    <property type="term" value="F:glycerate kinase activity"/>
    <property type="evidence" value="ECO:0007669"/>
    <property type="project" value="UniProtKB-EC"/>
</dbReference>
<gene>
    <name evidence="5" type="ORF">P6P90_17385</name>
</gene>
<keyword evidence="6" id="KW-1185">Reference proteome</keyword>